<feature type="transmembrane region" description="Helical" evidence="9">
    <location>
        <begin position="143"/>
        <end position="164"/>
    </location>
</feature>
<evidence type="ECO:0000313" key="11">
    <source>
        <dbReference type="EMBL" id="CAH3023037.1"/>
    </source>
</evidence>
<dbReference type="EMBL" id="CALNXI010000244">
    <property type="protein sequence ID" value="CAH3023037.1"/>
    <property type="molecule type" value="Genomic_DNA"/>
</dbReference>
<dbReference type="PROSITE" id="PS00237">
    <property type="entry name" value="G_PROTEIN_RECEP_F1_1"/>
    <property type="match status" value="1"/>
</dbReference>
<reference evidence="11 12" key="1">
    <citation type="submission" date="2022-05" db="EMBL/GenBank/DDBJ databases">
        <authorList>
            <consortium name="Genoscope - CEA"/>
            <person name="William W."/>
        </authorList>
    </citation>
    <scope>NUCLEOTIDE SEQUENCE [LARGE SCALE GENOMIC DNA]</scope>
</reference>
<evidence type="ECO:0000256" key="8">
    <source>
        <dbReference type="RuleBase" id="RU000688"/>
    </source>
</evidence>
<evidence type="ECO:0000259" key="10">
    <source>
        <dbReference type="PROSITE" id="PS50262"/>
    </source>
</evidence>
<comment type="subcellular location">
    <subcellularLocation>
        <location evidence="1">Membrane</location>
        <topology evidence="1">Multi-pass membrane protein</topology>
    </subcellularLocation>
</comment>
<feature type="transmembrane region" description="Helical" evidence="9">
    <location>
        <begin position="284"/>
        <end position="307"/>
    </location>
</feature>
<dbReference type="PROSITE" id="PS50262">
    <property type="entry name" value="G_PROTEIN_RECEP_F1_2"/>
    <property type="match status" value="1"/>
</dbReference>
<evidence type="ECO:0000256" key="2">
    <source>
        <dbReference type="ARBA" id="ARBA00022692"/>
    </source>
</evidence>
<keyword evidence="3 9" id="KW-1133">Transmembrane helix</keyword>
<dbReference type="InterPro" id="IPR000276">
    <property type="entry name" value="GPCR_Rhodpsn"/>
</dbReference>
<dbReference type="Proteomes" id="UP001159427">
    <property type="component" value="Unassembled WGS sequence"/>
</dbReference>
<feature type="transmembrane region" description="Helical" evidence="9">
    <location>
        <begin position="62"/>
        <end position="83"/>
    </location>
</feature>
<evidence type="ECO:0000256" key="6">
    <source>
        <dbReference type="ARBA" id="ARBA00023170"/>
    </source>
</evidence>
<dbReference type="InterPro" id="IPR017452">
    <property type="entry name" value="GPCR_Rhodpsn_7TM"/>
</dbReference>
<keyword evidence="12" id="KW-1185">Reference proteome</keyword>
<protein>
    <recommendedName>
        <fullName evidence="10">G-protein coupled receptors family 1 profile domain-containing protein</fullName>
    </recommendedName>
</protein>
<keyword evidence="6 8" id="KW-0675">Receptor</keyword>
<dbReference type="PANTHER" id="PTHR24243:SF208">
    <property type="entry name" value="PYROKININ-1 RECEPTOR"/>
    <property type="match status" value="1"/>
</dbReference>
<gene>
    <name evidence="11" type="ORF">PEVE_00017854</name>
</gene>
<name>A0ABN8M3Y0_9CNID</name>
<keyword evidence="7 8" id="KW-0807">Transducer</keyword>
<dbReference type="PANTHER" id="PTHR24243">
    <property type="entry name" value="G-PROTEIN COUPLED RECEPTOR"/>
    <property type="match status" value="1"/>
</dbReference>
<comment type="caution">
    <text evidence="11">The sequence shown here is derived from an EMBL/GenBank/DDBJ whole genome shotgun (WGS) entry which is preliminary data.</text>
</comment>
<evidence type="ECO:0000256" key="9">
    <source>
        <dbReference type="SAM" id="Phobius"/>
    </source>
</evidence>
<evidence type="ECO:0000256" key="5">
    <source>
        <dbReference type="ARBA" id="ARBA00023136"/>
    </source>
</evidence>
<feature type="transmembrane region" description="Helical" evidence="9">
    <location>
        <begin position="29"/>
        <end position="50"/>
    </location>
</feature>
<keyword evidence="4 8" id="KW-0297">G-protein coupled receptor</keyword>
<dbReference type="Pfam" id="PF00001">
    <property type="entry name" value="7tm_1"/>
    <property type="match status" value="1"/>
</dbReference>
<dbReference type="Gene3D" id="1.20.1070.10">
    <property type="entry name" value="Rhodopsin 7-helix transmembrane proteins"/>
    <property type="match status" value="1"/>
</dbReference>
<dbReference type="CDD" id="cd00637">
    <property type="entry name" value="7tm_classA_rhodopsin-like"/>
    <property type="match status" value="1"/>
</dbReference>
<feature type="transmembrane region" description="Helical" evidence="9">
    <location>
        <begin position="191"/>
        <end position="217"/>
    </location>
</feature>
<evidence type="ECO:0000313" key="12">
    <source>
        <dbReference type="Proteomes" id="UP001159427"/>
    </source>
</evidence>
<evidence type="ECO:0000256" key="4">
    <source>
        <dbReference type="ARBA" id="ARBA00023040"/>
    </source>
</evidence>
<organism evidence="11 12">
    <name type="scientific">Porites evermanni</name>
    <dbReference type="NCBI Taxonomy" id="104178"/>
    <lineage>
        <taxon>Eukaryota</taxon>
        <taxon>Metazoa</taxon>
        <taxon>Cnidaria</taxon>
        <taxon>Anthozoa</taxon>
        <taxon>Hexacorallia</taxon>
        <taxon>Scleractinia</taxon>
        <taxon>Fungiina</taxon>
        <taxon>Poritidae</taxon>
        <taxon>Porites</taxon>
    </lineage>
</organism>
<feature type="transmembrane region" description="Helical" evidence="9">
    <location>
        <begin position="245"/>
        <end position="264"/>
    </location>
</feature>
<keyword evidence="2 8" id="KW-0812">Transmembrane</keyword>
<accession>A0ABN8M3Y0</accession>
<sequence length="331" mass="36902">MNTTLVEQTGNGSFCSPINPSAEKLAKTIVYSLIIVVSLVGNSLIGIIVYKTPTLRKPINLLIVNMAMSDLLFPVILFPIRLAELHVGSWPINGGLGQALCKLHAFLADASTSVSIQSLVLITVDRFGAVVFPLRSPIVSPKLCAFFIPFSWIVAMTIVSPYLFAFKLVEDPEGIVCKRQWEETFGEKSSYAIYFLILAVLFVYIPTVLLVAVYSIIMIKLKKQAHPGEQSANAEEQRTRRNRNVLKMAIAIVAVFFICWIPFYSNKLIFFLTTDSSIRSCGSLKYTVTLFMAYANCAINPIICLVFSSNYRYRLKRLLTCESVAVQKDNV</sequence>
<proteinExistence type="inferred from homology"/>
<dbReference type="PRINTS" id="PR00237">
    <property type="entry name" value="GPCRRHODOPSN"/>
</dbReference>
<keyword evidence="5 9" id="KW-0472">Membrane</keyword>
<evidence type="ECO:0000256" key="7">
    <source>
        <dbReference type="ARBA" id="ARBA00023224"/>
    </source>
</evidence>
<evidence type="ECO:0000256" key="3">
    <source>
        <dbReference type="ARBA" id="ARBA00022989"/>
    </source>
</evidence>
<evidence type="ECO:0000256" key="1">
    <source>
        <dbReference type="ARBA" id="ARBA00004141"/>
    </source>
</evidence>
<dbReference type="SMART" id="SM01381">
    <property type="entry name" value="7TM_GPCR_Srsx"/>
    <property type="match status" value="1"/>
</dbReference>
<feature type="transmembrane region" description="Helical" evidence="9">
    <location>
        <begin position="103"/>
        <end position="122"/>
    </location>
</feature>
<comment type="similarity">
    <text evidence="8">Belongs to the G-protein coupled receptor 1 family.</text>
</comment>
<dbReference type="SUPFAM" id="SSF81321">
    <property type="entry name" value="Family A G protein-coupled receptor-like"/>
    <property type="match status" value="1"/>
</dbReference>
<feature type="domain" description="G-protein coupled receptors family 1 profile" evidence="10">
    <location>
        <begin position="41"/>
        <end position="304"/>
    </location>
</feature>